<dbReference type="PANTHER" id="PTHR47245:SF1">
    <property type="entry name" value="FOLDASE PROTEIN PRSA"/>
    <property type="match status" value="1"/>
</dbReference>
<evidence type="ECO:0000256" key="4">
    <source>
        <dbReference type="ARBA" id="ARBA00023110"/>
    </source>
</evidence>
<comment type="caution">
    <text evidence="9">The sequence shown here is derived from an EMBL/GenBank/DDBJ whole genome shotgun (WGS) entry which is preliminary data.</text>
</comment>
<evidence type="ECO:0000313" key="9">
    <source>
        <dbReference type="EMBL" id="PSR34212.1"/>
    </source>
</evidence>
<evidence type="ECO:0000259" key="8">
    <source>
        <dbReference type="PROSITE" id="PS50198"/>
    </source>
</evidence>
<evidence type="ECO:0000256" key="5">
    <source>
        <dbReference type="ARBA" id="ARBA00023235"/>
    </source>
</evidence>
<proteinExistence type="predicted"/>
<dbReference type="SUPFAM" id="SSF109998">
    <property type="entry name" value="Triger factor/SurA peptide-binding domain-like"/>
    <property type="match status" value="1"/>
</dbReference>
<evidence type="ECO:0000256" key="6">
    <source>
        <dbReference type="PROSITE-ProRule" id="PRU00278"/>
    </source>
</evidence>
<dbReference type="Pfam" id="PF13616">
    <property type="entry name" value="Rotamase_3"/>
    <property type="match status" value="1"/>
</dbReference>
<dbReference type="PROSITE" id="PS51257">
    <property type="entry name" value="PROKAR_LIPOPROTEIN"/>
    <property type="match status" value="1"/>
</dbReference>
<dbReference type="InterPro" id="IPR050245">
    <property type="entry name" value="PrsA_foldase"/>
</dbReference>
<protein>
    <recommendedName>
        <fullName evidence="2">peptidylprolyl isomerase</fullName>
        <ecNumber evidence="2">5.2.1.8</ecNumber>
    </recommendedName>
</protein>
<organism evidence="9 10">
    <name type="scientific">Sulfobacillus benefaciens</name>
    <dbReference type="NCBI Taxonomy" id="453960"/>
    <lineage>
        <taxon>Bacteria</taxon>
        <taxon>Bacillati</taxon>
        <taxon>Bacillota</taxon>
        <taxon>Clostridia</taxon>
        <taxon>Eubacteriales</taxon>
        <taxon>Clostridiales Family XVII. Incertae Sedis</taxon>
        <taxon>Sulfobacillus</taxon>
    </lineage>
</organism>
<gene>
    <name evidence="9" type="ORF">C7B46_06595</name>
</gene>
<evidence type="ECO:0000256" key="2">
    <source>
        <dbReference type="ARBA" id="ARBA00013194"/>
    </source>
</evidence>
<dbReference type="Proteomes" id="UP000242972">
    <property type="component" value="Unassembled WGS sequence"/>
</dbReference>
<evidence type="ECO:0000256" key="3">
    <source>
        <dbReference type="ARBA" id="ARBA00022729"/>
    </source>
</evidence>
<dbReference type="PANTHER" id="PTHR47245">
    <property type="entry name" value="PEPTIDYLPROLYL ISOMERASE"/>
    <property type="match status" value="1"/>
</dbReference>
<feature type="domain" description="PpiC" evidence="8">
    <location>
        <begin position="180"/>
        <end position="271"/>
    </location>
</feature>
<comment type="catalytic activity">
    <reaction evidence="1">
        <text>[protein]-peptidylproline (omega=180) = [protein]-peptidylproline (omega=0)</text>
        <dbReference type="Rhea" id="RHEA:16237"/>
        <dbReference type="Rhea" id="RHEA-COMP:10747"/>
        <dbReference type="Rhea" id="RHEA-COMP:10748"/>
        <dbReference type="ChEBI" id="CHEBI:83833"/>
        <dbReference type="ChEBI" id="CHEBI:83834"/>
        <dbReference type="EC" id="5.2.1.8"/>
    </reaction>
</comment>
<dbReference type="PROSITE" id="PS01096">
    <property type="entry name" value="PPIC_PPIASE_1"/>
    <property type="match status" value="1"/>
</dbReference>
<keyword evidence="4 6" id="KW-0697">Rotamase</keyword>
<sequence length="317" mass="34264">MVVRMKMKGMALGLMAAGLTATVAGCGTNASSPATQDVATVQKQPVTAAQLANFVAMTEFFQGSTLPNNKQEKALEVKALVQQTAVNQWALAHHLITMKSASNQATKLIKTQIESQVGGAKGLDQLLKSKHLAFSTLQTYVTQQMVTQSAFTYATKNVKDPTTAAEEQYYNKNKVQFTNPQQDEINDIVVKTQATANTLLSDLQHGANFAQLAKKNSISSTAKSGGSLGYLPVSPQGGMSLPMYEAVLSMKVGQYKVYQGSQGYHVIELQATKPSTVTPFSQVQSEVKSLLLQQSQDNVYQAFANKVEKSMKITINK</sequence>
<feature type="chain" id="PRO_5039397560" description="peptidylprolyl isomerase" evidence="7">
    <location>
        <begin position="27"/>
        <end position="317"/>
    </location>
</feature>
<keyword evidence="3 7" id="KW-0732">Signal</keyword>
<evidence type="ECO:0000256" key="7">
    <source>
        <dbReference type="SAM" id="SignalP"/>
    </source>
</evidence>
<dbReference type="GO" id="GO:0003755">
    <property type="term" value="F:peptidyl-prolyl cis-trans isomerase activity"/>
    <property type="evidence" value="ECO:0007669"/>
    <property type="project" value="UniProtKB-KW"/>
</dbReference>
<dbReference type="EC" id="5.2.1.8" evidence="2"/>
<dbReference type="InterPro" id="IPR046357">
    <property type="entry name" value="PPIase_dom_sf"/>
</dbReference>
<reference evidence="9 10" key="1">
    <citation type="journal article" date="2014" name="BMC Genomics">
        <title>Comparison of environmental and isolate Sulfobacillus genomes reveals diverse carbon, sulfur, nitrogen, and hydrogen metabolisms.</title>
        <authorList>
            <person name="Justice N.B."/>
            <person name="Norman A."/>
            <person name="Brown C.T."/>
            <person name="Singh A."/>
            <person name="Thomas B.C."/>
            <person name="Banfield J.F."/>
        </authorList>
    </citation>
    <scope>NUCLEOTIDE SEQUENCE [LARGE SCALE GENOMIC DNA]</scope>
    <source>
        <strain evidence="9">AMDSBA4</strain>
    </source>
</reference>
<feature type="signal peptide" evidence="7">
    <location>
        <begin position="1"/>
        <end position="26"/>
    </location>
</feature>
<dbReference type="InterPro" id="IPR000297">
    <property type="entry name" value="PPIase_PpiC"/>
</dbReference>
<dbReference type="PROSITE" id="PS50198">
    <property type="entry name" value="PPIC_PPIASE_2"/>
    <property type="match status" value="1"/>
</dbReference>
<dbReference type="Gene3D" id="3.10.50.40">
    <property type="match status" value="1"/>
</dbReference>
<evidence type="ECO:0000256" key="1">
    <source>
        <dbReference type="ARBA" id="ARBA00000971"/>
    </source>
</evidence>
<name>A0A2T2XIA4_9FIRM</name>
<dbReference type="EMBL" id="PXYW01000011">
    <property type="protein sequence ID" value="PSR34212.1"/>
    <property type="molecule type" value="Genomic_DNA"/>
</dbReference>
<dbReference type="InterPro" id="IPR027304">
    <property type="entry name" value="Trigger_fact/SurA_dom_sf"/>
</dbReference>
<dbReference type="InterPro" id="IPR023058">
    <property type="entry name" value="PPIase_PpiC_CS"/>
</dbReference>
<evidence type="ECO:0000313" key="10">
    <source>
        <dbReference type="Proteomes" id="UP000242972"/>
    </source>
</evidence>
<dbReference type="AlphaFoldDB" id="A0A2T2XIA4"/>
<dbReference type="SUPFAM" id="SSF54534">
    <property type="entry name" value="FKBP-like"/>
    <property type="match status" value="1"/>
</dbReference>
<accession>A0A2T2XIA4</accession>
<keyword evidence="5 6" id="KW-0413">Isomerase</keyword>